<dbReference type="Proteomes" id="UP001303946">
    <property type="component" value="Chromosome"/>
</dbReference>
<protein>
    <recommendedName>
        <fullName evidence="3">SnoaL-like domain-containing protein</fullName>
    </recommendedName>
</protein>
<evidence type="ECO:0000313" key="1">
    <source>
        <dbReference type="EMBL" id="WOB08177.1"/>
    </source>
</evidence>
<keyword evidence="2" id="KW-1185">Reference proteome</keyword>
<accession>A0ABZ0CT98</accession>
<evidence type="ECO:0000313" key="2">
    <source>
        <dbReference type="Proteomes" id="UP001303946"/>
    </source>
</evidence>
<sequence>MSAARSIAPAEAPPGAAEPALPPDIARVVADYVLVHFEPTRARVESLFTPGLRVYGNSLPPHGLDREAYLNHLRKRYGMVFSQAPHTRVVLTHDKRVVLRWTLSSGARRLAFGLDYLSVAHERISRIVGLSWPA</sequence>
<dbReference type="RefSeq" id="WP_316700871.1">
    <property type="nucleotide sequence ID" value="NZ_CP136336.1"/>
</dbReference>
<evidence type="ECO:0008006" key="3">
    <source>
        <dbReference type="Google" id="ProtNLM"/>
    </source>
</evidence>
<dbReference type="EMBL" id="CP136336">
    <property type="protein sequence ID" value="WOB08177.1"/>
    <property type="molecule type" value="Genomic_DNA"/>
</dbReference>
<organism evidence="1 2">
    <name type="scientific">Piscinibacter gummiphilus</name>
    <dbReference type="NCBI Taxonomy" id="946333"/>
    <lineage>
        <taxon>Bacteria</taxon>
        <taxon>Pseudomonadati</taxon>
        <taxon>Pseudomonadota</taxon>
        <taxon>Betaproteobacteria</taxon>
        <taxon>Burkholderiales</taxon>
        <taxon>Sphaerotilaceae</taxon>
        <taxon>Piscinibacter</taxon>
    </lineage>
</organism>
<gene>
    <name evidence="1" type="ORF">RXV79_25155</name>
</gene>
<dbReference type="Gene3D" id="3.10.450.50">
    <property type="match status" value="1"/>
</dbReference>
<reference evidence="1 2" key="1">
    <citation type="submission" date="2023-10" db="EMBL/GenBank/DDBJ databases">
        <title>Bacteria for the degradation of biodegradable plastic PBAT(Polybutylene adipate terephthalate).</title>
        <authorList>
            <person name="Weon H.-Y."/>
            <person name="Yeon J."/>
        </authorList>
    </citation>
    <scope>NUCLEOTIDE SEQUENCE [LARGE SCALE GENOMIC DNA]</scope>
    <source>
        <strain evidence="1 2">SBD 7-3</strain>
    </source>
</reference>
<proteinExistence type="predicted"/>
<name>A0ABZ0CT98_9BURK</name>